<dbReference type="EMBL" id="CAJPDT010000027">
    <property type="protein sequence ID" value="CAF9921382.1"/>
    <property type="molecule type" value="Genomic_DNA"/>
</dbReference>
<dbReference type="Proteomes" id="UP000664534">
    <property type="component" value="Unassembled WGS sequence"/>
</dbReference>
<dbReference type="AlphaFoldDB" id="A0A8H3IAY0"/>
<protein>
    <submittedName>
        <fullName evidence="2">Uncharacterized protein</fullName>
    </submittedName>
</protein>
<feature type="compositionally biased region" description="Low complexity" evidence="1">
    <location>
        <begin position="286"/>
        <end position="299"/>
    </location>
</feature>
<feature type="region of interest" description="Disordered" evidence="1">
    <location>
        <begin position="163"/>
        <end position="208"/>
    </location>
</feature>
<gene>
    <name evidence="2" type="ORF">IMSHALPRED_005170</name>
</gene>
<feature type="compositionally biased region" description="Polar residues" evidence="1">
    <location>
        <begin position="123"/>
        <end position="132"/>
    </location>
</feature>
<dbReference type="OrthoDB" id="5329403at2759"/>
<feature type="compositionally biased region" description="Polar residues" evidence="1">
    <location>
        <begin position="398"/>
        <end position="413"/>
    </location>
</feature>
<evidence type="ECO:0000256" key="1">
    <source>
        <dbReference type="SAM" id="MobiDB-lite"/>
    </source>
</evidence>
<feature type="compositionally biased region" description="Pro residues" evidence="1">
    <location>
        <begin position="164"/>
        <end position="177"/>
    </location>
</feature>
<reference evidence="2" key="1">
    <citation type="submission" date="2021-03" db="EMBL/GenBank/DDBJ databases">
        <authorList>
            <person name="Tagirdzhanova G."/>
        </authorList>
    </citation>
    <scope>NUCLEOTIDE SEQUENCE</scope>
</reference>
<sequence>MAPSLALPMNPTPGATRATQSKPPRRMVPIVPAIPRSLEKIRPKKDVTSNKDGGGSGSPNGPISPESGEDLQEEPAVAQSQVAEHSARNGLDATENVLENGVHEAAAEASENAGSEATAEGKSTFQSTFLQTNERKPTISPEDGIILSPAHVQDFGLEKHGFRLPPPFYPKASPPPAISTDANEKAIDSEETSQTVEDEDGGNMSHQSSAENHITLNAAAPTFHAHPTPPTDVTTSPTESSYQEYDLAQSIHLQQEPTPPTDGTPSPMQQTYQGYEASQNISFYAPPQSSNDPSSPNHSLYQGYTYAPASYEYSPQSNTSHRPIDSIPRTEAGVPDKPRYESQPPYYSNRSSHLIFGSQPPLTPSRTPLNPSAPAWSYPNGSPPVVPFNYGYMPSYDPQPTESRVRSTSQGTLKSEESTRKDVPVDDKSEPVRLSPTEKKASKVIKDSFLRLDDYLSTHVPLVEYLLQQFNIKEFADCQLTFVHENLLFEKTTWSLSSLLLAQSHKLRDLLKSADPNEEGKRCLEIRLTDRFVTPWAVNSALRVLYGERPEMFTLAIIHSTFDTNAEPWTFQMDACLAFAAAGHVLGLDNVVSYGLQIAASILDWDNLEHALSFGLECGPSCGKSASFDVIPLSSYSPVWFRESDQSSAMNLTPQSSSTESRPERSGQPGSIDEPVSSITSCTAEFRSALDLQTCCLRWISSNLDDFWHFDPSARPLAEVDRLPTTAESRSPLFKSRLSRIQFGDHPSELHAKPSDRGTLVSSIVLSLPFVALKYLVDVGTQPILRELHEIVKERERRRQIVLQSKSVPWNERLAAREHEWAEVGYTEWVDTNGDGQIALARNFTGIDRQVSDPTTPAQQKK</sequence>
<evidence type="ECO:0000313" key="2">
    <source>
        <dbReference type="EMBL" id="CAF9921382.1"/>
    </source>
</evidence>
<feature type="region of interest" description="Disordered" evidence="1">
    <location>
        <begin position="221"/>
        <end position="241"/>
    </location>
</feature>
<proteinExistence type="predicted"/>
<feature type="compositionally biased region" description="Polar residues" evidence="1">
    <location>
        <begin position="647"/>
        <end position="660"/>
    </location>
</feature>
<comment type="caution">
    <text evidence="2">The sequence shown here is derived from an EMBL/GenBank/DDBJ whole genome shotgun (WGS) entry which is preliminary data.</text>
</comment>
<feature type="region of interest" description="Disordered" evidence="1">
    <location>
        <begin position="1"/>
        <end position="151"/>
    </location>
</feature>
<keyword evidence="3" id="KW-1185">Reference proteome</keyword>
<evidence type="ECO:0000313" key="3">
    <source>
        <dbReference type="Proteomes" id="UP000664534"/>
    </source>
</evidence>
<name>A0A8H3IAY0_9LECA</name>
<accession>A0A8H3IAY0</accession>
<feature type="region of interest" description="Disordered" evidence="1">
    <location>
        <begin position="397"/>
        <end position="435"/>
    </location>
</feature>
<feature type="region of interest" description="Disordered" evidence="1">
    <location>
        <begin position="647"/>
        <end position="676"/>
    </location>
</feature>
<feature type="compositionally biased region" description="Basic and acidic residues" evidence="1">
    <location>
        <begin position="414"/>
        <end position="435"/>
    </location>
</feature>
<feature type="region of interest" description="Disordered" evidence="1">
    <location>
        <begin position="282"/>
        <end position="368"/>
    </location>
</feature>
<feature type="compositionally biased region" description="Low complexity" evidence="1">
    <location>
        <begin position="107"/>
        <end position="121"/>
    </location>
</feature>
<feature type="compositionally biased region" description="Basic and acidic residues" evidence="1">
    <location>
        <begin position="37"/>
        <end position="49"/>
    </location>
</feature>
<organism evidence="2 3">
    <name type="scientific">Imshaugia aleurites</name>
    <dbReference type="NCBI Taxonomy" id="172621"/>
    <lineage>
        <taxon>Eukaryota</taxon>
        <taxon>Fungi</taxon>
        <taxon>Dikarya</taxon>
        <taxon>Ascomycota</taxon>
        <taxon>Pezizomycotina</taxon>
        <taxon>Lecanoromycetes</taxon>
        <taxon>OSLEUM clade</taxon>
        <taxon>Lecanoromycetidae</taxon>
        <taxon>Lecanorales</taxon>
        <taxon>Lecanorineae</taxon>
        <taxon>Parmeliaceae</taxon>
        <taxon>Imshaugia</taxon>
    </lineage>
</organism>